<protein>
    <recommendedName>
        <fullName evidence="3">Succinyl-diaminopimelate desuccinylase</fullName>
    </recommendedName>
</protein>
<sequence>GAVRAATEASYFAPAPTVVFGPGDLADDAGAVAHAEREYVRVREVEAAAETIERAVSEVLGEK</sequence>
<organism evidence="1 2">
    <name type="scientific">Halorubrum saccharovorum</name>
    <dbReference type="NCBI Taxonomy" id="2248"/>
    <lineage>
        <taxon>Archaea</taxon>
        <taxon>Methanobacteriati</taxon>
        <taxon>Methanobacteriota</taxon>
        <taxon>Stenosarchaea group</taxon>
        <taxon>Halobacteria</taxon>
        <taxon>Halobacteriales</taxon>
        <taxon>Haloferacaceae</taxon>
        <taxon>Halorubrum</taxon>
    </lineage>
</organism>
<dbReference type="SUPFAM" id="SSF53187">
    <property type="entry name" value="Zn-dependent exopeptidases"/>
    <property type="match status" value="1"/>
</dbReference>
<evidence type="ECO:0000313" key="1">
    <source>
        <dbReference type="EMBL" id="KKF39061.1"/>
    </source>
</evidence>
<gene>
    <name evidence="1" type="ORF">FK85_31505</name>
</gene>
<name>A0A0F8AU64_9EURY</name>
<comment type="caution">
    <text evidence="1">The sequence shown here is derived from an EMBL/GenBank/DDBJ whole genome shotgun (WGS) entry which is preliminary data.</text>
</comment>
<evidence type="ECO:0008006" key="3">
    <source>
        <dbReference type="Google" id="ProtNLM"/>
    </source>
</evidence>
<keyword evidence="2" id="KW-1185">Reference proteome</keyword>
<dbReference type="AlphaFoldDB" id="A0A0F8AU64"/>
<accession>A0A0F8AU64</accession>
<feature type="non-terminal residue" evidence="1">
    <location>
        <position position="1"/>
    </location>
</feature>
<dbReference type="Gene3D" id="3.40.630.10">
    <property type="entry name" value="Zn peptidases"/>
    <property type="match status" value="1"/>
</dbReference>
<dbReference type="EMBL" id="JNFH02000130">
    <property type="protein sequence ID" value="KKF39061.1"/>
    <property type="molecule type" value="Genomic_DNA"/>
</dbReference>
<evidence type="ECO:0000313" key="2">
    <source>
        <dbReference type="Proteomes" id="UP000053331"/>
    </source>
</evidence>
<proteinExistence type="predicted"/>
<reference evidence="1 2" key="1">
    <citation type="journal article" date="2015" name="Genome Announc.">
        <title>Draft genome sequence of a Halorubrum H3 strain isolated from the burlinskoye salt lake (Altai Krai, Russia).</title>
        <authorList>
            <person name="Rozanov A.S."/>
            <person name="Bryanskaya A.V."/>
            <person name="Malup T.K."/>
            <person name="Kotenko A.V."/>
            <person name="Peltek S.E."/>
        </authorList>
    </citation>
    <scope>NUCLEOTIDE SEQUENCE [LARGE SCALE GENOMIC DNA]</scope>
    <source>
        <strain evidence="1 2">H3</strain>
    </source>
</reference>
<dbReference type="Proteomes" id="UP000053331">
    <property type="component" value="Unassembled WGS sequence"/>
</dbReference>